<comment type="caution">
    <text evidence="1">The sequence shown here is derived from an EMBL/GenBank/DDBJ whole genome shotgun (WGS) entry which is preliminary data.</text>
</comment>
<dbReference type="RefSeq" id="WP_197313070.1">
    <property type="nucleotide sequence ID" value="NZ_JADZLT010000056.1"/>
</dbReference>
<protein>
    <submittedName>
        <fullName evidence="1">Uncharacterized protein</fullName>
    </submittedName>
</protein>
<organism evidence="1 2">
    <name type="scientific">Methylobrevis albus</name>
    <dbReference type="NCBI Taxonomy" id="2793297"/>
    <lineage>
        <taxon>Bacteria</taxon>
        <taxon>Pseudomonadati</taxon>
        <taxon>Pseudomonadota</taxon>
        <taxon>Alphaproteobacteria</taxon>
        <taxon>Hyphomicrobiales</taxon>
        <taxon>Pleomorphomonadaceae</taxon>
        <taxon>Methylobrevis</taxon>
    </lineage>
</organism>
<gene>
    <name evidence="1" type="ORF">I5731_19450</name>
</gene>
<dbReference type="AlphaFoldDB" id="A0A931I734"/>
<dbReference type="Proteomes" id="UP000631694">
    <property type="component" value="Unassembled WGS sequence"/>
</dbReference>
<name>A0A931I734_9HYPH</name>
<proteinExistence type="predicted"/>
<keyword evidence="2" id="KW-1185">Reference proteome</keyword>
<reference evidence="1" key="1">
    <citation type="submission" date="2020-12" db="EMBL/GenBank/DDBJ databases">
        <title>Methylobrevis albus sp. nov., isolated from fresh water lack sediment.</title>
        <authorList>
            <person name="Zou Q."/>
        </authorList>
    </citation>
    <scope>NUCLEOTIDE SEQUENCE</scope>
    <source>
        <strain evidence="1">L22</strain>
    </source>
</reference>
<evidence type="ECO:0000313" key="1">
    <source>
        <dbReference type="EMBL" id="MBH0240006.1"/>
    </source>
</evidence>
<sequence length="60" mass="6835">MDPDIETALTVALDSMSPEPSEEFRRRFRKLCENALISNHAESEVRRVLELVTIDTEGES</sequence>
<accession>A0A931I734</accession>
<evidence type="ECO:0000313" key="2">
    <source>
        <dbReference type="Proteomes" id="UP000631694"/>
    </source>
</evidence>
<dbReference type="EMBL" id="JADZLT010000056">
    <property type="protein sequence ID" value="MBH0240006.1"/>
    <property type="molecule type" value="Genomic_DNA"/>
</dbReference>